<gene>
    <name evidence="1" type="ORF">OEA66_17980</name>
</gene>
<protein>
    <submittedName>
        <fullName evidence="1">Uncharacterized protein</fullName>
    </submittedName>
</protein>
<keyword evidence="2" id="KW-1185">Reference proteome</keyword>
<evidence type="ECO:0000313" key="1">
    <source>
        <dbReference type="EMBL" id="MCX8534243.1"/>
    </source>
</evidence>
<dbReference type="Proteomes" id="UP001070176">
    <property type="component" value="Unassembled WGS sequence"/>
</dbReference>
<comment type="caution">
    <text evidence="1">The sequence shown here is derived from an EMBL/GenBank/DDBJ whole genome shotgun (WGS) entry which is preliminary data.</text>
</comment>
<dbReference type="EMBL" id="JAOVZV010000021">
    <property type="protein sequence ID" value="MCX8534243.1"/>
    <property type="molecule type" value="Genomic_DNA"/>
</dbReference>
<dbReference type="RefSeq" id="WP_267282696.1">
    <property type="nucleotide sequence ID" value="NZ_JAOVZV010000021.1"/>
</dbReference>
<sequence length="46" mass="5475">MIHDKKERLLGAYNGYYSAMDQILIKYSELSHWKPQLKEGDYTVLK</sequence>
<evidence type="ECO:0000313" key="2">
    <source>
        <dbReference type="Proteomes" id="UP001070176"/>
    </source>
</evidence>
<organism evidence="1 2">
    <name type="scientific">Chryseobacterium luquanense</name>
    <dbReference type="NCBI Taxonomy" id="2983766"/>
    <lineage>
        <taxon>Bacteria</taxon>
        <taxon>Pseudomonadati</taxon>
        <taxon>Bacteroidota</taxon>
        <taxon>Flavobacteriia</taxon>
        <taxon>Flavobacteriales</taxon>
        <taxon>Weeksellaceae</taxon>
        <taxon>Chryseobacterium group</taxon>
        <taxon>Chryseobacterium</taxon>
    </lineage>
</organism>
<proteinExistence type="predicted"/>
<name>A0ABT3Y812_9FLAO</name>
<reference evidence="1" key="1">
    <citation type="submission" date="2022-10" db="EMBL/GenBank/DDBJ databases">
        <title>Chryseobacterium sp. nov., a novel bacterial species.</title>
        <authorList>
            <person name="Cao Y."/>
        </authorList>
    </citation>
    <scope>NUCLEOTIDE SEQUENCE</scope>
    <source>
        <strain evidence="1">KC 927</strain>
    </source>
</reference>
<accession>A0ABT3Y812</accession>